<feature type="compositionally biased region" description="Polar residues" evidence="11">
    <location>
        <begin position="686"/>
        <end position="696"/>
    </location>
</feature>
<feature type="region of interest" description="Disordered" evidence="11">
    <location>
        <begin position="108"/>
        <end position="165"/>
    </location>
</feature>
<evidence type="ECO:0000313" key="17">
    <source>
        <dbReference type="Proteomes" id="UP000325081"/>
    </source>
</evidence>
<dbReference type="InterPro" id="IPR045109">
    <property type="entry name" value="LSDs-like"/>
</dbReference>
<keyword evidence="9" id="KW-0862">Zinc</keyword>
<keyword evidence="3" id="KW-0479">Metal-binding</keyword>
<feature type="region of interest" description="Disordered" evidence="11">
    <location>
        <begin position="1261"/>
        <end position="1283"/>
    </location>
</feature>
<evidence type="ECO:0000256" key="9">
    <source>
        <dbReference type="PROSITE-ProRule" id="PRU00175"/>
    </source>
</evidence>
<dbReference type="Proteomes" id="UP000325081">
    <property type="component" value="Unassembled WGS sequence"/>
</dbReference>
<feature type="domain" description="JmjC" evidence="14">
    <location>
        <begin position="621"/>
        <end position="872"/>
    </location>
</feature>
<evidence type="ECO:0000256" key="1">
    <source>
        <dbReference type="ARBA" id="ARBA00004123"/>
    </source>
</evidence>
<dbReference type="GO" id="GO:0003712">
    <property type="term" value="F:transcription coregulator activity"/>
    <property type="evidence" value="ECO:0007669"/>
    <property type="project" value="TreeGrafter"/>
</dbReference>
<dbReference type="InterPro" id="IPR001841">
    <property type="entry name" value="Znf_RING"/>
</dbReference>
<comment type="caution">
    <text evidence="10">Lacks conserved residue(s) required for the propagation of feature annotation.</text>
</comment>
<dbReference type="GO" id="GO:0006357">
    <property type="term" value="P:regulation of transcription by RNA polymerase II"/>
    <property type="evidence" value="ECO:0007669"/>
    <property type="project" value="TreeGrafter"/>
</dbReference>
<dbReference type="GO" id="GO:0008270">
    <property type="term" value="F:zinc ion binding"/>
    <property type="evidence" value="ECO:0007669"/>
    <property type="project" value="UniProtKB-KW"/>
</dbReference>
<name>A0A5A7PGE1_STRAF</name>
<dbReference type="Pfam" id="PF10497">
    <property type="entry name" value="zf-4CXXC_R1"/>
    <property type="match status" value="1"/>
</dbReference>
<evidence type="ECO:0000256" key="5">
    <source>
        <dbReference type="ARBA" id="ARBA00023117"/>
    </source>
</evidence>
<feature type="region of interest" description="Disordered" evidence="11">
    <location>
        <begin position="1027"/>
        <end position="1059"/>
    </location>
</feature>
<keyword evidence="9" id="KW-0863">Zinc-finger</keyword>
<dbReference type="PROSITE" id="PS51667">
    <property type="entry name" value="WRC"/>
    <property type="match status" value="1"/>
</dbReference>
<evidence type="ECO:0000259" key="13">
    <source>
        <dbReference type="PROSITE" id="PS50089"/>
    </source>
</evidence>
<evidence type="ECO:0000256" key="4">
    <source>
        <dbReference type="ARBA" id="ARBA00023015"/>
    </source>
</evidence>
<feature type="domain" description="Bromo" evidence="12">
    <location>
        <begin position="1161"/>
        <end position="1231"/>
    </location>
</feature>
<evidence type="ECO:0000256" key="7">
    <source>
        <dbReference type="ARBA" id="ARBA00023242"/>
    </source>
</evidence>
<dbReference type="GO" id="GO:0000785">
    <property type="term" value="C:chromatin"/>
    <property type="evidence" value="ECO:0007669"/>
    <property type="project" value="TreeGrafter"/>
</dbReference>
<evidence type="ECO:0000256" key="11">
    <source>
        <dbReference type="SAM" id="MobiDB-lite"/>
    </source>
</evidence>
<accession>A0A5A7PGE1</accession>
<dbReference type="PROSITE" id="PS50014">
    <property type="entry name" value="BROMODOMAIN_2"/>
    <property type="match status" value="1"/>
</dbReference>
<comment type="subcellular location">
    <subcellularLocation>
        <location evidence="1">Nucleus</location>
    </subcellularLocation>
</comment>
<keyword evidence="5 8" id="KW-0103">Bromodomain</keyword>
<dbReference type="InterPro" id="IPR003347">
    <property type="entry name" value="JmjC_dom"/>
</dbReference>
<evidence type="ECO:0000259" key="15">
    <source>
        <dbReference type="PROSITE" id="PS51667"/>
    </source>
</evidence>
<evidence type="ECO:0000256" key="6">
    <source>
        <dbReference type="ARBA" id="ARBA00023163"/>
    </source>
</evidence>
<keyword evidence="17" id="KW-1185">Reference proteome</keyword>
<evidence type="ECO:0000313" key="16">
    <source>
        <dbReference type="EMBL" id="GER31636.1"/>
    </source>
</evidence>
<dbReference type="Gene3D" id="1.20.920.10">
    <property type="entry name" value="Bromodomain-like"/>
    <property type="match status" value="1"/>
</dbReference>
<dbReference type="InterPro" id="IPR036427">
    <property type="entry name" value="Bromodomain-like_sf"/>
</dbReference>
<evidence type="ECO:0000256" key="8">
    <source>
        <dbReference type="PROSITE-ProRule" id="PRU00035"/>
    </source>
</evidence>
<organism evidence="16 17">
    <name type="scientific">Striga asiatica</name>
    <name type="common">Asiatic witchweed</name>
    <name type="synonym">Buchnera asiatica</name>
    <dbReference type="NCBI Taxonomy" id="4170"/>
    <lineage>
        <taxon>Eukaryota</taxon>
        <taxon>Viridiplantae</taxon>
        <taxon>Streptophyta</taxon>
        <taxon>Embryophyta</taxon>
        <taxon>Tracheophyta</taxon>
        <taxon>Spermatophyta</taxon>
        <taxon>Magnoliopsida</taxon>
        <taxon>eudicotyledons</taxon>
        <taxon>Gunneridae</taxon>
        <taxon>Pentapetalae</taxon>
        <taxon>asterids</taxon>
        <taxon>lamiids</taxon>
        <taxon>Lamiales</taxon>
        <taxon>Orobanchaceae</taxon>
        <taxon>Buchnereae</taxon>
        <taxon>Striga</taxon>
    </lineage>
</organism>
<dbReference type="PANTHER" id="PTHR12549">
    <property type="entry name" value="JMJC DOMAIN-CONTAINING HISTONE DEMETHYLATION PROTEIN"/>
    <property type="match status" value="1"/>
</dbReference>
<dbReference type="InterPro" id="IPR014977">
    <property type="entry name" value="WRC_dom"/>
</dbReference>
<dbReference type="CDD" id="cd04369">
    <property type="entry name" value="Bromodomain"/>
    <property type="match status" value="1"/>
</dbReference>
<dbReference type="PROSITE" id="PS50089">
    <property type="entry name" value="ZF_RING_2"/>
    <property type="match status" value="1"/>
</dbReference>
<reference evidence="17" key="1">
    <citation type="journal article" date="2019" name="Curr. Biol.">
        <title>Genome Sequence of Striga asiatica Provides Insight into the Evolution of Plant Parasitism.</title>
        <authorList>
            <person name="Yoshida S."/>
            <person name="Kim S."/>
            <person name="Wafula E.K."/>
            <person name="Tanskanen J."/>
            <person name="Kim Y.M."/>
            <person name="Honaas L."/>
            <person name="Yang Z."/>
            <person name="Spallek T."/>
            <person name="Conn C.E."/>
            <person name="Ichihashi Y."/>
            <person name="Cheong K."/>
            <person name="Cui S."/>
            <person name="Der J.P."/>
            <person name="Gundlach H."/>
            <person name="Jiao Y."/>
            <person name="Hori C."/>
            <person name="Ishida J.K."/>
            <person name="Kasahara H."/>
            <person name="Kiba T."/>
            <person name="Kim M.S."/>
            <person name="Koo N."/>
            <person name="Laohavisit A."/>
            <person name="Lee Y.H."/>
            <person name="Lumba S."/>
            <person name="McCourt P."/>
            <person name="Mortimer J.C."/>
            <person name="Mutuku J.M."/>
            <person name="Nomura T."/>
            <person name="Sasaki-Sekimoto Y."/>
            <person name="Seto Y."/>
            <person name="Wang Y."/>
            <person name="Wakatake T."/>
            <person name="Sakakibara H."/>
            <person name="Demura T."/>
            <person name="Yamaguchi S."/>
            <person name="Yoneyama K."/>
            <person name="Manabe R.I."/>
            <person name="Nelson D.C."/>
            <person name="Schulman A.H."/>
            <person name="Timko M.P."/>
            <person name="dePamphilis C.W."/>
            <person name="Choi D."/>
            <person name="Shirasu K."/>
        </authorList>
    </citation>
    <scope>NUCLEOTIDE SEQUENCE [LARGE SCALE GENOMIC DNA]</scope>
    <source>
        <strain evidence="17">cv. UVA1</strain>
    </source>
</reference>
<dbReference type="Gene3D" id="2.60.120.650">
    <property type="entry name" value="Cupin"/>
    <property type="match status" value="1"/>
</dbReference>
<keyword evidence="4" id="KW-0805">Transcription regulation</keyword>
<evidence type="ECO:0000256" key="3">
    <source>
        <dbReference type="ARBA" id="ARBA00022723"/>
    </source>
</evidence>
<dbReference type="Pfam" id="PF00439">
    <property type="entry name" value="Bromodomain"/>
    <property type="match status" value="1"/>
</dbReference>
<dbReference type="SMART" id="SM00558">
    <property type="entry name" value="JmjC"/>
    <property type="match status" value="1"/>
</dbReference>
<proteinExistence type="inferred from homology"/>
<gene>
    <name evidence="16" type="ORF">STAS_07659</name>
</gene>
<dbReference type="SUPFAM" id="SSF51197">
    <property type="entry name" value="Clavaminate synthase-like"/>
    <property type="match status" value="1"/>
</dbReference>
<dbReference type="EMBL" id="BKCP01004505">
    <property type="protein sequence ID" value="GER31636.1"/>
    <property type="molecule type" value="Genomic_DNA"/>
</dbReference>
<keyword evidence="7" id="KW-0539">Nucleus</keyword>
<dbReference type="InterPro" id="IPR018866">
    <property type="entry name" value="Znf-4CXXC_R1"/>
</dbReference>
<feature type="region of interest" description="Disordered" evidence="11">
    <location>
        <begin position="1"/>
        <end position="20"/>
    </location>
</feature>
<dbReference type="SUPFAM" id="SSF47370">
    <property type="entry name" value="Bromodomain"/>
    <property type="match status" value="1"/>
</dbReference>
<dbReference type="Pfam" id="PF02373">
    <property type="entry name" value="JmjC"/>
    <property type="match status" value="1"/>
</dbReference>
<feature type="region of interest" description="Disordered" evidence="11">
    <location>
        <begin position="685"/>
        <end position="707"/>
    </location>
</feature>
<dbReference type="GO" id="GO:0031490">
    <property type="term" value="F:chromatin DNA binding"/>
    <property type="evidence" value="ECO:0007669"/>
    <property type="project" value="TreeGrafter"/>
</dbReference>
<feature type="domain" description="RING-type" evidence="13">
    <location>
        <begin position="193"/>
        <end position="240"/>
    </location>
</feature>
<comment type="caution">
    <text evidence="16">The sequence shown here is derived from an EMBL/GenBank/DDBJ whole genome shotgun (WGS) entry which is preliminary data.</text>
</comment>
<feature type="domain" description="WRC" evidence="15">
    <location>
        <begin position="16"/>
        <end position="60"/>
    </location>
</feature>
<evidence type="ECO:0000259" key="14">
    <source>
        <dbReference type="PROSITE" id="PS51184"/>
    </source>
</evidence>
<comment type="similarity">
    <text evidence="2">Belongs to the JARID1 histone demethylase family.</text>
</comment>
<dbReference type="InterPro" id="IPR001487">
    <property type="entry name" value="Bromodomain"/>
</dbReference>
<dbReference type="OrthoDB" id="1667110at2759"/>
<evidence type="ECO:0000256" key="2">
    <source>
        <dbReference type="ARBA" id="ARBA00006801"/>
    </source>
</evidence>
<dbReference type="GO" id="GO:0000118">
    <property type="term" value="C:histone deacetylase complex"/>
    <property type="evidence" value="ECO:0007669"/>
    <property type="project" value="TreeGrafter"/>
</dbReference>
<dbReference type="PROSITE" id="PS51184">
    <property type="entry name" value="JMJC"/>
    <property type="match status" value="1"/>
</dbReference>
<dbReference type="GO" id="GO:0032454">
    <property type="term" value="F:histone H3K9 demethylase activity"/>
    <property type="evidence" value="ECO:0007669"/>
    <property type="project" value="InterPro"/>
</dbReference>
<dbReference type="Pfam" id="PF08879">
    <property type="entry name" value="WRC"/>
    <property type="match status" value="1"/>
</dbReference>
<protein>
    <submittedName>
        <fullName evidence="16">Transcription factor jumonji domain-containing family protein</fullName>
    </submittedName>
</protein>
<dbReference type="PANTHER" id="PTHR12549:SF17">
    <property type="entry name" value="E3 UBIQUITIN-PROTEIN LIGASE JMJ24"/>
    <property type="match status" value="1"/>
</dbReference>
<dbReference type="SMART" id="SM00297">
    <property type="entry name" value="BROMO"/>
    <property type="match status" value="1"/>
</dbReference>
<evidence type="ECO:0000259" key="12">
    <source>
        <dbReference type="PROSITE" id="PS50014"/>
    </source>
</evidence>
<evidence type="ECO:0000256" key="10">
    <source>
        <dbReference type="PROSITE-ProRule" id="PRU01002"/>
    </source>
</evidence>
<sequence length="1338" mass="151472">MDHPRMVGGGEDNLGIPDDLRCKRSDGKQWRCTAMSMPDKTVCEKHYIQAKKRAANSAMRASMKKAKRKPLGESDIYLESKSDDMDVPLISQFGDYSGSTLKKKKAKLSKSQADYSPETPAARTFSGRSSLRSTDDLDRDGSEYEDSRRSYRTPSSAADSDRSRSQKMLEISPMMETSDGSSDSSDDNMGQPCHQCRANVKDGVIWCLKCERRGYCENCISTWYSDIPVDEIQRVCPACRGTCSCRVCMRGDNLIKARIREIPAKDKLQYLYSLLSAVLPIVKQIHSEQCYEVELEKRLRGNDIDLARTKLNADEQMIPIIDYHRHCTNCSYDLCLNCCKDVREASKPSAKEEINHIAVGTDQKNKGIATERAKLLDVQLNYFKSFVDWKAYSDGSILCPPNAYGGCGSSFLTLRRIFKMNWVAKLVKNVEEMVNGCKVDSSVYPEQSGGSIKLLKAAYRENDCDNFLYCPLSEELRNEGIKNFRTHWSRGKPVIVKEVFDASAMTIWDPMLIWRGIKETADEKMKGARRIVKAVDCIDLTEMLLLISVRNPPFWSLMYLQINIDLEEFMRGYFDGRVNENGRPQLLKLKDWPSPSASEEFLLYQRPDFISKIPLLEFIHSKWGLLNVAAKLPHYSLQNDVGPKIFISYGRGEEFEEGDSTDNLHLNVRDMVFLLVHTCEVKSKGSPKTKTQIQHTPENHLISGGLPNWSLDGLDSSDAKTHSKDFEKRDDPQIEGNIFVEVKTVDNPESGSNEKILENSEAGAFWDVFRREDIPKLMDYMSMHRKEFRMADHVPRPVYDGVVYLNTHHKSKLKEEFGVEPWSFEQHIGEAVFVPAGCPFQVRHIQSSVRLGLDFLSPESLGQALRLSQEIRGLPNNHEAKLQVLEVGKISLYAASASIKEVQKLVLDPNQRRATTVMGAEAGVWGTWEELILGGAVLRHGTADWNVVASELRARTLYPFAFTPQACKERYEDLQKRYSGSTAWFDELRKQRVAELKRILAQSEDSIGSLESKIKSLIKSEKVNSSPAGYGSNWTQSPNNETSAGSFTKDTTPTTSWPCHNHLKINTSLSSENGLDKNSRATSLTGLDCRPLIVLRKRRGQRSRRDCGRAAEERSVGESDNLGCNDFVKNSNAEKEISGELNEGSWGVERDELIGIFRCVAESEPASVFRHRMDSQKRARYRKLIKQHMDIGTIKSRIIGKSIKSAKELFRDLLLLANNALVFYSRRTREYKSALSLRQLVMREYKQHCMGYHSHRPTSSFIPCNPPVRPRTARPRPQSRALPCKEEKGSIFENGGLDKKIGLEENNGEPGFDIDDKKPDLGNFWEEIDGLTGHTVFA</sequence>
<feature type="compositionally biased region" description="Basic and acidic residues" evidence="11">
    <location>
        <begin position="133"/>
        <end position="149"/>
    </location>
</feature>
<keyword evidence="6" id="KW-0804">Transcription</keyword>